<reference evidence="2" key="1">
    <citation type="journal article" date="2019" name="Int. J. Syst. Evol. Microbiol.">
        <title>The Global Catalogue of Microorganisms (GCM) 10K type strain sequencing project: providing services to taxonomists for standard genome sequencing and annotation.</title>
        <authorList>
            <consortium name="The Broad Institute Genomics Platform"/>
            <consortium name="The Broad Institute Genome Sequencing Center for Infectious Disease"/>
            <person name="Wu L."/>
            <person name="Ma J."/>
        </authorList>
    </citation>
    <scope>NUCLEOTIDE SEQUENCE [LARGE SCALE GENOMIC DNA]</scope>
    <source>
        <strain evidence="2">CGMCC 1.12286</strain>
    </source>
</reference>
<name>A0ABW4JF26_9BACL</name>
<dbReference type="EMBL" id="JBHUCX010000024">
    <property type="protein sequence ID" value="MFD1674941.1"/>
    <property type="molecule type" value="Genomic_DNA"/>
</dbReference>
<dbReference type="Proteomes" id="UP001597079">
    <property type="component" value="Unassembled WGS sequence"/>
</dbReference>
<organism evidence="1 2">
    <name type="scientific">Alicyclobacillus fodiniaquatilis</name>
    <dbReference type="NCBI Taxonomy" id="1661150"/>
    <lineage>
        <taxon>Bacteria</taxon>
        <taxon>Bacillati</taxon>
        <taxon>Bacillota</taxon>
        <taxon>Bacilli</taxon>
        <taxon>Bacillales</taxon>
        <taxon>Alicyclobacillaceae</taxon>
        <taxon>Alicyclobacillus</taxon>
    </lineage>
</organism>
<protein>
    <submittedName>
        <fullName evidence="1">Uncharacterized protein</fullName>
    </submittedName>
</protein>
<dbReference type="RefSeq" id="WP_377942813.1">
    <property type="nucleotide sequence ID" value="NZ_JBHUCX010000024.1"/>
</dbReference>
<sequence length="77" mass="8658">MDTNLQKQLDLFANGAVQLVLVRRHELPTAAAYLAIAGVDHYHVEAVALDDEEWFQLSPACEPLWRTAPPMLHTAYN</sequence>
<proteinExistence type="predicted"/>
<keyword evidence="2" id="KW-1185">Reference proteome</keyword>
<accession>A0ABW4JF26</accession>
<evidence type="ECO:0000313" key="2">
    <source>
        <dbReference type="Proteomes" id="UP001597079"/>
    </source>
</evidence>
<gene>
    <name evidence="1" type="ORF">ACFSB2_09560</name>
</gene>
<evidence type="ECO:0000313" key="1">
    <source>
        <dbReference type="EMBL" id="MFD1674941.1"/>
    </source>
</evidence>
<comment type="caution">
    <text evidence="1">The sequence shown here is derived from an EMBL/GenBank/DDBJ whole genome shotgun (WGS) entry which is preliminary data.</text>
</comment>